<evidence type="ECO:0000313" key="2">
    <source>
        <dbReference type="EMBL" id="TQW00333.1"/>
    </source>
</evidence>
<sequence>MPAGLVHENSRQQQQQLLQHQQHHHSLSNLISHLRQKLESPGARPGHRGIRGGAWAVWATAGPSLTRY</sequence>
<reference evidence="2 3" key="1">
    <citation type="journal article" date="2019" name="Appl. Microbiol. Biotechnol.">
        <title>Genome sequence of Isaria javanica and comparative genome analysis insights into family S53 peptidase evolution in fungal entomopathogens.</title>
        <authorList>
            <person name="Lin R."/>
            <person name="Zhang X."/>
            <person name="Xin B."/>
            <person name="Zou M."/>
            <person name="Gao Y."/>
            <person name="Qin F."/>
            <person name="Hu Q."/>
            <person name="Xie B."/>
            <person name="Cheng X."/>
        </authorList>
    </citation>
    <scope>NUCLEOTIDE SEQUENCE [LARGE SCALE GENOMIC DNA]</scope>
    <source>
        <strain evidence="2 3">IJ1G</strain>
    </source>
</reference>
<comment type="caution">
    <text evidence="2">The sequence shown here is derived from an EMBL/GenBank/DDBJ whole genome shotgun (WGS) entry which is preliminary data.</text>
</comment>
<accession>A0A545VF29</accession>
<dbReference type="EMBL" id="SPUK01000001">
    <property type="protein sequence ID" value="TQW00333.1"/>
    <property type="molecule type" value="Genomic_DNA"/>
</dbReference>
<organism evidence="2 3">
    <name type="scientific">Cordyceps javanica</name>
    <dbReference type="NCBI Taxonomy" id="43265"/>
    <lineage>
        <taxon>Eukaryota</taxon>
        <taxon>Fungi</taxon>
        <taxon>Dikarya</taxon>
        <taxon>Ascomycota</taxon>
        <taxon>Pezizomycotina</taxon>
        <taxon>Sordariomycetes</taxon>
        <taxon>Hypocreomycetidae</taxon>
        <taxon>Hypocreales</taxon>
        <taxon>Cordycipitaceae</taxon>
        <taxon>Cordyceps</taxon>
    </lineage>
</organism>
<evidence type="ECO:0000256" key="1">
    <source>
        <dbReference type="SAM" id="MobiDB-lite"/>
    </source>
</evidence>
<dbReference type="AlphaFoldDB" id="A0A545VF29"/>
<dbReference type="Proteomes" id="UP000315783">
    <property type="component" value="Unassembled WGS sequence"/>
</dbReference>
<name>A0A545VF29_9HYPO</name>
<proteinExistence type="predicted"/>
<protein>
    <submittedName>
        <fullName evidence="2">Uncharacterized protein</fullName>
    </submittedName>
</protein>
<keyword evidence="3" id="KW-1185">Reference proteome</keyword>
<feature type="region of interest" description="Disordered" evidence="1">
    <location>
        <begin position="1"/>
        <end position="26"/>
    </location>
</feature>
<evidence type="ECO:0000313" key="3">
    <source>
        <dbReference type="Proteomes" id="UP000315783"/>
    </source>
</evidence>
<gene>
    <name evidence="2" type="ORF">IF1G_00264</name>
</gene>